<gene>
    <name evidence="1" type="ORF">B4135_0904</name>
</gene>
<accession>A0A150M6H3</accession>
<evidence type="ECO:0000313" key="2">
    <source>
        <dbReference type="Proteomes" id="UP000075683"/>
    </source>
</evidence>
<name>A0A150M6H3_9BACI</name>
<proteinExistence type="predicted"/>
<dbReference type="STRING" id="301148.B4135_0904"/>
<evidence type="ECO:0000313" key="1">
    <source>
        <dbReference type="EMBL" id="KYD20005.1"/>
    </source>
</evidence>
<protein>
    <submittedName>
        <fullName evidence="1">Uncharacterized protein</fullName>
    </submittedName>
</protein>
<organism evidence="1 2">
    <name type="scientific">Caldibacillus debilis</name>
    <dbReference type="NCBI Taxonomy" id="301148"/>
    <lineage>
        <taxon>Bacteria</taxon>
        <taxon>Bacillati</taxon>
        <taxon>Bacillota</taxon>
        <taxon>Bacilli</taxon>
        <taxon>Bacillales</taxon>
        <taxon>Bacillaceae</taxon>
        <taxon>Caldibacillus</taxon>
    </lineage>
</organism>
<dbReference type="AlphaFoldDB" id="A0A150M6H3"/>
<sequence>MEFHSPSVCFCLSNPQADALRRKGGLALFGHRHFALGAGSGRLALARMKTSVFR</sequence>
<dbReference type="EMBL" id="LQYT01000037">
    <property type="protein sequence ID" value="KYD20005.1"/>
    <property type="molecule type" value="Genomic_DNA"/>
</dbReference>
<comment type="caution">
    <text evidence="1">The sequence shown here is derived from an EMBL/GenBank/DDBJ whole genome shotgun (WGS) entry which is preliminary data.</text>
</comment>
<reference evidence="1 2" key="1">
    <citation type="submission" date="2016-01" db="EMBL/GenBank/DDBJ databases">
        <title>Draft Genome Sequences of Seven Thermophilic Sporeformers Isolated from Foods.</title>
        <authorList>
            <person name="Berendsen E.M."/>
            <person name="Wells-Bennik M.H."/>
            <person name="Krawcyk A.O."/>
            <person name="De Jong A."/>
            <person name="Holsappel S."/>
            <person name="Eijlander R.T."/>
            <person name="Kuipers O.P."/>
        </authorList>
    </citation>
    <scope>NUCLEOTIDE SEQUENCE [LARGE SCALE GENOMIC DNA]</scope>
    <source>
        <strain evidence="1 2">B4135</strain>
    </source>
</reference>
<dbReference type="Proteomes" id="UP000075683">
    <property type="component" value="Unassembled WGS sequence"/>
</dbReference>